<feature type="transmembrane region" description="Helical" evidence="1">
    <location>
        <begin position="347"/>
        <end position="370"/>
    </location>
</feature>
<feature type="domain" description="DUF1648" evidence="2">
    <location>
        <begin position="150"/>
        <end position="198"/>
    </location>
</feature>
<dbReference type="PANTHER" id="PTHR37810:SF9">
    <property type="entry name" value="MEMBRANE PROTEIN"/>
    <property type="match status" value="1"/>
</dbReference>
<reference evidence="4" key="1">
    <citation type="submission" date="2023-06" db="EMBL/GenBank/DDBJ databases">
        <title>A Treasure from Seagulls: Isolation and Description of Aciduricobacillus qingdaonensis gen. nov., sp. nov., a Rare Obligately Uric Acid-utilizing Member in the Family Bacillaceae.</title>
        <authorList>
            <person name="Liu W."/>
            <person name="Wang B."/>
        </authorList>
    </citation>
    <scope>NUCLEOTIDE SEQUENCE</scope>
    <source>
        <strain evidence="4">44XB</strain>
    </source>
</reference>
<dbReference type="InterPro" id="IPR043831">
    <property type="entry name" value="DUF5808"/>
</dbReference>
<keyword evidence="1" id="KW-1133">Transmembrane helix</keyword>
<name>A0ABY9KW26_9BACI</name>
<dbReference type="EMBL" id="CP129113">
    <property type="protein sequence ID" value="WLV25020.1"/>
    <property type="molecule type" value="Genomic_DNA"/>
</dbReference>
<keyword evidence="1" id="KW-0472">Membrane</keyword>
<feature type="transmembrane region" description="Helical" evidence="1">
    <location>
        <begin position="191"/>
        <end position="211"/>
    </location>
</feature>
<feature type="transmembrane region" description="Helical" evidence="1">
    <location>
        <begin position="54"/>
        <end position="72"/>
    </location>
</feature>
<dbReference type="InterPro" id="IPR012867">
    <property type="entry name" value="DUF1648"/>
</dbReference>
<sequence length="372" mass="42870">MDGTILLITVLLMVPVNFILAITPYITRQTEVFGVIVGGDYVKDALFRKWRRQFAVTAGIVQFLLIIVFVGVEVLGSMDENSMAILFSIVLLCQIIAVAIIYMIFHKKMKELKKTQPELFRNHERVRISTNFRKQKLTVSNYWFLIPTFITVVTILVTYRMYGQIPDRIPLQYNLNGEAVEFTEKSKQTAFMLPAIQLSMTVLFLFINIIIRKAKQQVEGRDMEADMQRNVIFRYRWSIFLLFTAVLLVLMFATIQASLIWTMPEKLLIIMPFLFTAIILGATIYLTITTGQGGSRIRIEGETASPDSPYVGRDEDKYWKFGLFYFNKNDPSIFVEKRFGIGWTNNWAHPISWLFIIIVIILAVGLPLFLAL</sequence>
<accession>A0ABY9KW26</accession>
<proteinExistence type="predicted"/>
<dbReference type="Proteomes" id="UP001180087">
    <property type="component" value="Chromosome"/>
</dbReference>
<feature type="domain" description="DUF5808" evidence="3">
    <location>
        <begin position="328"/>
        <end position="353"/>
    </location>
</feature>
<dbReference type="Pfam" id="PF19124">
    <property type="entry name" value="DUF5808"/>
    <property type="match status" value="1"/>
</dbReference>
<evidence type="ECO:0000313" key="5">
    <source>
        <dbReference type="Proteomes" id="UP001180087"/>
    </source>
</evidence>
<dbReference type="InterPro" id="IPR014574">
    <property type="entry name" value="UCP032908"/>
</dbReference>
<feature type="transmembrane region" description="Helical" evidence="1">
    <location>
        <begin position="84"/>
        <end position="105"/>
    </location>
</feature>
<dbReference type="PANTHER" id="PTHR37810">
    <property type="entry name" value="IMMUNITY PROTEIN SDPI"/>
    <property type="match status" value="1"/>
</dbReference>
<evidence type="ECO:0000259" key="3">
    <source>
        <dbReference type="Pfam" id="PF19124"/>
    </source>
</evidence>
<keyword evidence="5" id="KW-1185">Reference proteome</keyword>
<feature type="transmembrane region" description="Helical" evidence="1">
    <location>
        <begin position="237"/>
        <end position="261"/>
    </location>
</feature>
<feature type="transmembrane region" description="Helical" evidence="1">
    <location>
        <begin position="142"/>
        <end position="162"/>
    </location>
</feature>
<gene>
    <name evidence="4" type="ORF">QR721_01915</name>
</gene>
<feature type="transmembrane region" description="Helical" evidence="1">
    <location>
        <begin position="267"/>
        <end position="288"/>
    </location>
</feature>
<dbReference type="Pfam" id="PF07853">
    <property type="entry name" value="DUF1648"/>
    <property type="match status" value="1"/>
</dbReference>
<feature type="transmembrane region" description="Helical" evidence="1">
    <location>
        <begin position="6"/>
        <end position="26"/>
    </location>
</feature>
<evidence type="ECO:0000313" key="4">
    <source>
        <dbReference type="EMBL" id="WLV25020.1"/>
    </source>
</evidence>
<protein>
    <submittedName>
        <fullName evidence="4">DUF5808 domain-containing protein</fullName>
    </submittedName>
</protein>
<organism evidence="4 5">
    <name type="scientific">Aciduricibacillus chroicocephali</name>
    <dbReference type="NCBI Taxonomy" id="3054939"/>
    <lineage>
        <taxon>Bacteria</taxon>
        <taxon>Bacillati</taxon>
        <taxon>Bacillota</taxon>
        <taxon>Bacilli</taxon>
        <taxon>Bacillales</taxon>
        <taxon>Bacillaceae</taxon>
        <taxon>Aciduricibacillus</taxon>
    </lineage>
</organism>
<dbReference type="PIRSF" id="PIRSF032908">
    <property type="entry name" value="UCP032908"/>
    <property type="match status" value="1"/>
</dbReference>
<dbReference type="RefSeq" id="WP_348028639.1">
    <property type="nucleotide sequence ID" value="NZ_CP129113.1"/>
</dbReference>
<evidence type="ECO:0000256" key="1">
    <source>
        <dbReference type="SAM" id="Phobius"/>
    </source>
</evidence>
<keyword evidence="1" id="KW-0812">Transmembrane</keyword>
<evidence type="ECO:0000259" key="2">
    <source>
        <dbReference type="Pfam" id="PF07853"/>
    </source>
</evidence>